<organism evidence="3 4">
    <name type="scientific">Thermoanaerobacter wiegelii Rt8.B1</name>
    <dbReference type="NCBI Taxonomy" id="697303"/>
    <lineage>
        <taxon>Bacteria</taxon>
        <taxon>Bacillati</taxon>
        <taxon>Bacillota</taxon>
        <taxon>Clostridia</taxon>
        <taxon>Thermoanaerobacterales</taxon>
        <taxon>Thermoanaerobacteraceae</taxon>
        <taxon>Thermoanaerobacter</taxon>
    </lineage>
</organism>
<feature type="domain" description="DZANK-type" evidence="2">
    <location>
        <begin position="63"/>
        <end position="105"/>
    </location>
</feature>
<evidence type="ECO:0000313" key="3">
    <source>
        <dbReference type="EMBL" id="AEM79448.1"/>
    </source>
</evidence>
<dbReference type="AlphaFoldDB" id="G2MTR3"/>
<keyword evidence="4" id="KW-1185">Reference proteome</keyword>
<dbReference type="EMBL" id="CP002991">
    <property type="protein sequence ID" value="AEM79448.1"/>
    <property type="molecule type" value="Genomic_DNA"/>
</dbReference>
<keyword evidence="1" id="KW-0812">Transmembrane</keyword>
<dbReference type="InterPro" id="IPR025874">
    <property type="entry name" value="DZR"/>
</dbReference>
<keyword evidence="1" id="KW-1133">Transmembrane helix</keyword>
<dbReference type="eggNOG" id="COG1933">
    <property type="taxonomic scope" value="Bacteria"/>
</dbReference>
<sequence length="112" mass="13016">MSKIAQSLIVVIPLLLLQATWIFTDARKRGEKYYWAWGLLGLLNFPTSLIIYLIVTRHGYLKCPNCGKTVKNNYKYCPYCGNALKKICPTCGVEIEEDWRYCPECSRKLKEF</sequence>
<evidence type="ECO:0000313" key="4">
    <source>
        <dbReference type="Proteomes" id="UP000008276"/>
    </source>
</evidence>
<gene>
    <name evidence="3" type="ORF">Thewi_2083</name>
</gene>
<evidence type="ECO:0000259" key="2">
    <source>
        <dbReference type="Pfam" id="PF12773"/>
    </source>
</evidence>
<dbReference type="Proteomes" id="UP000008276">
    <property type="component" value="Chromosome"/>
</dbReference>
<reference evidence="3 4" key="1">
    <citation type="submission" date="2011-08" db="EMBL/GenBank/DDBJ databases">
        <title>Complete sequence of Thermoanaerobacter wiegelii Rt8.B1.</title>
        <authorList>
            <consortium name="US DOE Joint Genome Institute"/>
            <person name="Lucas S."/>
            <person name="Han J."/>
            <person name="Lapidus A."/>
            <person name="Cheng J.-F."/>
            <person name="Goodwin L."/>
            <person name="Pitluck S."/>
            <person name="Peters L."/>
            <person name="Mikhailova N."/>
            <person name="Zeytun A."/>
            <person name="Daligault H."/>
            <person name="Detter J.C."/>
            <person name="Han C."/>
            <person name="Tapia R."/>
            <person name="Land M."/>
            <person name="Hauser L."/>
            <person name="Kyrpides N."/>
            <person name="Ivanova N."/>
            <person name="Pagani I."/>
            <person name="Hemme C."/>
            <person name="Woyke T."/>
        </authorList>
    </citation>
    <scope>NUCLEOTIDE SEQUENCE [LARGE SCALE GENOMIC DNA]</scope>
    <source>
        <strain evidence="3 4">Rt8.B1</strain>
    </source>
</reference>
<accession>G2MTR3</accession>
<dbReference type="KEGG" id="twi:Thewi_2083"/>
<feature type="transmembrane region" description="Helical" evidence="1">
    <location>
        <begin position="35"/>
        <end position="55"/>
    </location>
</feature>
<evidence type="ECO:0000256" key="1">
    <source>
        <dbReference type="SAM" id="Phobius"/>
    </source>
</evidence>
<name>G2MTR3_9THEO</name>
<keyword evidence="1" id="KW-0472">Membrane</keyword>
<dbReference type="RefSeq" id="WP_014063377.1">
    <property type="nucleotide sequence ID" value="NC_015958.1"/>
</dbReference>
<dbReference type="Pfam" id="PF12773">
    <property type="entry name" value="DZR"/>
    <property type="match status" value="1"/>
</dbReference>
<proteinExistence type="predicted"/>
<protein>
    <recommendedName>
        <fullName evidence="2">DZANK-type domain-containing protein</fullName>
    </recommendedName>
</protein>
<dbReference type="STRING" id="697303.Thewi_2083"/>
<dbReference type="HOGENOM" id="CLU_133669_0_0_9"/>